<keyword evidence="2" id="KW-1185">Reference proteome</keyword>
<comment type="caution">
    <text evidence="1">The sequence shown here is derived from an EMBL/GenBank/DDBJ whole genome shotgun (WGS) entry which is preliminary data.</text>
</comment>
<dbReference type="AlphaFoldDB" id="A0A840D0C5"/>
<evidence type="ECO:0000313" key="2">
    <source>
        <dbReference type="Proteomes" id="UP000560658"/>
    </source>
</evidence>
<accession>A0A840D0C5</accession>
<reference evidence="1" key="1">
    <citation type="submission" date="2020-08" db="EMBL/GenBank/DDBJ databases">
        <title>Genomic Encyclopedia of Type Strains, Phase IV (KMG-IV): sequencing the most valuable type-strain genomes for metagenomic binning, comparative biology and taxonomic classification.</title>
        <authorList>
            <person name="Goeker M."/>
        </authorList>
    </citation>
    <scope>NUCLEOTIDE SEQUENCE [LARGE SCALE GENOMIC DNA]</scope>
    <source>
        <strain evidence="1">DSM 105720</strain>
    </source>
</reference>
<dbReference type="Pfam" id="PF14359">
    <property type="entry name" value="DUF4406"/>
    <property type="match status" value="1"/>
</dbReference>
<organism evidence="1 2">
    <name type="scientific">Bacteroides reticulotermitis</name>
    <dbReference type="NCBI Taxonomy" id="1133319"/>
    <lineage>
        <taxon>Bacteria</taxon>
        <taxon>Pseudomonadati</taxon>
        <taxon>Bacteroidota</taxon>
        <taxon>Bacteroidia</taxon>
        <taxon>Bacteroidales</taxon>
        <taxon>Bacteroidaceae</taxon>
        <taxon>Bacteroides</taxon>
    </lineage>
</organism>
<name>A0A840D0C5_9BACE</name>
<dbReference type="SUPFAM" id="SSF52309">
    <property type="entry name" value="N-(deoxy)ribosyltransferase-like"/>
    <property type="match status" value="1"/>
</dbReference>
<proteinExistence type="predicted"/>
<dbReference type="EMBL" id="JACIER010000005">
    <property type="protein sequence ID" value="MBB4043838.1"/>
    <property type="molecule type" value="Genomic_DNA"/>
</dbReference>
<evidence type="ECO:0000313" key="1">
    <source>
        <dbReference type="EMBL" id="MBB4043838.1"/>
    </source>
</evidence>
<dbReference type="InterPro" id="IPR025518">
    <property type="entry name" value="DUF4406"/>
</dbReference>
<sequence>MKQTYISIPITGHNIDTQRRKAERIKEQIPNSISPFDIVDGTDESYGYYMGKDIEYLLDNCDTIFMCDGWEKSKGCSLEKCAADIYGLKILFENESNILGF</sequence>
<dbReference type="Proteomes" id="UP000560658">
    <property type="component" value="Unassembled WGS sequence"/>
</dbReference>
<dbReference type="RefSeq" id="WP_052517127.1">
    <property type="nucleotide sequence ID" value="NZ_JACIER010000005.1"/>
</dbReference>
<protein>
    <recommendedName>
        <fullName evidence="3">DUF4406 domain-containing protein</fullName>
    </recommendedName>
</protein>
<evidence type="ECO:0008006" key="3">
    <source>
        <dbReference type="Google" id="ProtNLM"/>
    </source>
</evidence>
<gene>
    <name evidence="1" type="ORF">GGR06_001624</name>
</gene>
<dbReference type="Gene3D" id="3.40.50.10400">
    <property type="entry name" value="Hypothetical protein PA1492"/>
    <property type="match status" value="1"/>
</dbReference>